<keyword evidence="15" id="KW-1185">Reference proteome</keyword>
<dbReference type="NCBIfam" id="TIGR00916">
    <property type="entry name" value="2A0604s01"/>
    <property type="match status" value="1"/>
</dbReference>
<keyword evidence="7 10" id="KW-1133">Transmembrane helix</keyword>
<evidence type="ECO:0000259" key="13">
    <source>
        <dbReference type="Pfam" id="PF22599"/>
    </source>
</evidence>
<dbReference type="FunFam" id="3.30.1360.200:FF:000002">
    <property type="entry name" value="Preprotein translocase subunit SecD"/>
    <property type="match status" value="1"/>
</dbReference>
<dbReference type="Gene3D" id="3.30.1360.200">
    <property type="match status" value="1"/>
</dbReference>
<evidence type="ECO:0000256" key="10">
    <source>
        <dbReference type="HAMAP-Rule" id="MF_01463"/>
    </source>
</evidence>
<dbReference type="PANTHER" id="PTHR30081:SF1">
    <property type="entry name" value="PROTEIN TRANSLOCASE SUBUNIT SECD"/>
    <property type="match status" value="1"/>
</dbReference>
<dbReference type="RefSeq" id="WP_123689216.1">
    <property type="nucleotide sequence ID" value="NZ_AP019700.1"/>
</dbReference>
<evidence type="ECO:0000256" key="2">
    <source>
        <dbReference type="ARBA" id="ARBA00022448"/>
    </source>
</evidence>
<dbReference type="OrthoDB" id="9805019at2"/>
<keyword evidence="4" id="KW-0997">Cell inner membrane</keyword>
<dbReference type="Pfam" id="PF21760">
    <property type="entry name" value="SecD_1st"/>
    <property type="match status" value="1"/>
</dbReference>
<evidence type="ECO:0000256" key="3">
    <source>
        <dbReference type="ARBA" id="ARBA00022475"/>
    </source>
</evidence>
<gene>
    <name evidence="10" type="primary">secD</name>
    <name evidence="14" type="ORF">EDC65_1663</name>
</gene>
<evidence type="ECO:0000256" key="7">
    <source>
        <dbReference type="ARBA" id="ARBA00022989"/>
    </source>
</evidence>
<dbReference type="InterPro" id="IPR022813">
    <property type="entry name" value="SecD/SecF_arch_bac"/>
</dbReference>
<keyword evidence="2 10" id="KW-0813">Transport</keyword>
<comment type="function">
    <text evidence="10">Part of the Sec protein translocase complex. Interacts with the SecYEG preprotein conducting channel. SecDF uses the proton motive force (PMF) to complete protein translocation after the ATP-dependent function of SecA.</text>
</comment>
<comment type="caution">
    <text evidence="14">The sequence shown here is derived from an EMBL/GenBank/DDBJ whole genome shotgun (WGS) entry which is preliminary data.</text>
</comment>
<keyword evidence="9 10" id="KW-0472">Membrane</keyword>
<name>A0A3N1M832_9PROT</name>
<comment type="caution">
    <text evidence="10">Lacks conserved residue(s) required for the propagation of feature annotation.</text>
</comment>
<comment type="similarity">
    <text evidence="10">Belongs to the SecD/SecF family. SecD subfamily.</text>
</comment>
<keyword evidence="8 10" id="KW-0811">Translocation</keyword>
<dbReference type="FunFam" id="1.20.1640.10:FF:000004">
    <property type="entry name" value="Protein translocase subunit SecD"/>
    <property type="match status" value="1"/>
</dbReference>
<dbReference type="PRINTS" id="PR00702">
    <property type="entry name" value="ACRIFLAVINRP"/>
</dbReference>
<evidence type="ECO:0000256" key="5">
    <source>
        <dbReference type="ARBA" id="ARBA00022692"/>
    </source>
</evidence>
<feature type="transmembrane region" description="Helical" evidence="10">
    <location>
        <begin position="456"/>
        <end position="480"/>
    </location>
</feature>
<evidence type="ECO:0000256" key="1">
    <source>
        <dbReference type="ARBA" id="ARBA00004651"/>
    </source>
</evidence>
<feature type="domain" description="Protein export membrane protein SecD/SecF C-terminal" evidence="11">
    <location>
        <begin position="346"/>
        <end position="516"/>
    </location>
</feature>
<dbReference type="Proteomes" id="UP000278222">
    <property type="component" value="Unassembled WGS sequence"/>
</dbReference>
<dbReference type="GO" id="GO:0006605">
    <property type="term" value="P:protein targeting"/>
    <property type="evidence" value="ECO:0007669"/>
    <property type="project" value="UniProtKB-UniRule"/>
</dbReference>
<dbReference type="Pfam" id="PF02355">
    <property type="entry name" value="SecD_SecF_C"/>
    <property type="match status" value="1"/>
</dbReference>
<dbReference type="Pfam" id="PF07549">
    <property type="entry name" value="Sec_GG"/>
    <property type="match status" value="1"/>
</dbReference>
<dbReference type="HAMAP" id="MF_01463_B">
    <property type="entry name" value="SecD_B"/>
    <property type="match status" value="1"/>
</dbReference>
<dbReference type="Pfam" id="PF22599">
    <property type="entry name" value="SecDF_P1_head"/>
    <property type="match status" value="1"/>
</dbReference>
<dbReference type="SUPFAM" id="SSF82866">
    <property type="entry name" value="Multidrug efflux transporter AcrB transmembrane domain"/>
    <property type="match status" value="1"/>
</dbReference>
<dbReference type="Gene3D" id="1.20.1640.10">
    <property type="entry name" value="Multidrug efflux transporter AcrB transmembrane domain"/>
    <property type="match status" value="1"/>
</dbReference>
<evidence type="ECO:0000256" key="4">
    <source>
        <dbReference type="ARBA" id="ARBA00022519"/>
    </source>
</evidence>
<dbReference type="Gene3D" id="3.30.70.3400">
    <property type="match status" value="2"/>
</dbReference>
<dbReference type="GO" id="GO:0043952">
    <property type="term" value="P:protein transport by the Sec complex"/>
    <property type="evidence" value="ECO:0007669"/>
    <property type="project" value="UniProtKB-UniRule"/>
</dbReference>
<evidence type="ECO:0000313" key="15">
    <source>
        <dbReference type="Proteomes" id="UP000278222"/>
    </source>
</evidence>
<dbReference type="NCBIfam" id="TIGR01129">
    <property type="entry name" value="secD"/>
    <property type="match status" value="1"/>
</dbReference>
<feature type="transmembrane region" description="Helical" evidence="10">
    <location>
        <begin position="492"/>
        <end position="515"/>
    </location>
</feature>
<feature type="domain" description="Protein translocase subunit SecDF P1" evidence="12">
    <location>
        <begin position="150"/>
        <end position="208"/>
    </location>
</feature>
<dbReference type="InterPro" id="IPR054384">
    <property type="entry name" value="SecDF_P1_head"/>
</dbReference>
<dbReference type="InterPro" id="IPR055344">
    <property type="entry name" value="SecD_SecF_C_bact"/>
</dbReference>
<dbReference type="InterPro" id="IPR048634">
    <property type="entry name" value="SecD_SecF_C"/>
</dbReference>
<keyword evidence="3 10" id="KW-1003">Cell membrane</keyword>
<comment type="subcellular location">
    <subcellularLocation>
        <location evidence="1 10">Cell membrane</location>
        <topology evidence="1 10">Multi-pass membrane protein</topology>
    </subcellularLocation>
</comment>
<feature type="domain" description="SecDF P1 head subdomain" evidence="13">
    <location>
        <begin position="228"/>
        <end position="342"/>
    </location>
</feature>
<evidence type="ECO:0000256" key="6">
    <source>
        <dbReference type="ARBA" id="ARBA00022927"/>
    </source>
</evidence>
<evidence type="ECO:0000259" key="12">
    <source>
        <dbReference type="Pfam" id="PF21760"/>
    </source>
</evidence>
<proteinExistence type="inferred from homology"/>
<sequence>MLIIPRWKAVVILLVALAGLLYAAPNLLPRQVAESLPNWLPHQQVSLGLDLQGGSHLLLEVDTAFVVRERIANLQDVVRTAFRQPQIGYADLAARDDAVTFTLRDPTKVEEARRLLREGDAEAEIAAGADGRFTLRYPERVLNDLKRAAVDQSIEIVRRRVDETGTKEPSVQRQGTDRILLQLPGIDDPQRVKQLLGRTAKMTFRLVDMNAPIEEARRGRLPPGTELLPSEERDGGQARQYVVQRRAMVSGDMLTNAQAGNNSQTGEWVVNFRFDSNGARRFGDVTKANVGRLFAIVLDGKVISAPVIREAILGGSGQISGSFTAQSANDLALLLRAGALPAPLNVLEERTVGPDLGSDSIQAGTIACIVGYLLICVLMVLGYGFFGLIANIALLLNLIITLAVMSVLQATLTLPGIAGLVLSLAMAVDANVLIYERIREETALGRTPFSAVDAGFSRAFLTILDSNLTTLIASVLLYAFGSGPVRGFAVTLSIGIIASMFTAISLTRLIVVFWLKRARPAALPI</sequence>
<feature type="transmembrane region" description="Helical" evidence="10">
    <location>
        <begin position="388"/>
        <end position="408"/>
    </location>
</feature>
<dbReference type="InterPro" id="IPR005791">
    <property type="entry name" value="SecD"/>
</dbReference>
<dbReference type="GO" id="GO:0065002">
    <property type="term" value="P:intracellular protein transmembrane transport"/>
    <property type="evidence" value="ECO:0007669"/>
    <property type="project" value="UniProtKB-UniRule"/>
</dbReference>
<comment type="subunit">
    <text evidence="10">Forms a complex with SecF. Part of the essential Sec protein translocation apparatus which comprises SecA, SecYEG and auxiliary proteins SecDF-YajC and YidC.</text>
</comment>
<dbReference type="InterPro" id="IPR048631">
    <property type="entry name" value="SecD_1st"/>
</dbReference>
<dbReference type="InterPro" id="IPR022646">
    <property type="entry name" value="SecD/SecF_CS"/>
</dbReference>
<evidence type="ECO:0000259" key="11">
    <source>
        <dbReference type="Pfam" id="PF02355"/>
    </source>
</evidence>
<reference evidence="14 15" key="1">
    <citation type="submission" date="2018-11" db="EMBL/GenBank/DDBJ databases">
        <title>Genomic Encyclopedia of Type Strains, Phase IV (KMG-IV): sequencing the most valuable type-strain genomes for metagenomic binning, comparative biology and taxonomic classification.</title>
        <authorList>
            <person name="Goeker M."/>
        </authorList>
    </citation>
    <scope>NUCLEOTIDE SEQUENCE [LARGE SCALE GENOMIC DNA]</scope>
    <source>
        <strain evidence="14 15">DSM 5900</strain>
    </source>
</reference>
<accession>A0A3N1M832</accession>
<keyword evidence="5 10" id="KW-0812">Transmembrane</keyword>
<organism evidence="14 15">
    <name type="scientific">Stella humosa</name>
    <dbReference type="NCBI Taxonomy" id="94"/>
    <lineage>
        <taxon>Bacteria</taxon>
        <taxon>Pseudomonadati</taxon>
        <taxon>Pseudomonadota</taxon>
        <taxon>Alphaproteobacteria</taxon>
        <taxon>Rhodospirillales</taxon>
        <taxon>Stellaceae</taxon>
        <taxon>Stella</taxon>
    </lineage>
</organism>
<evidence type="ECO:0000256" key="9">
    <source>
        <dbReference type="ARBA" id="ARBA00023136"/>
    </source>
</evidence>
<dbReference type="AlphaFoldDB" id="A0A3N1M832"/>
<feature type="transmembrane region" description="Helical" evidence="10">
    <location>
        <begin position="414"/>
        <end position="435"/>
    </location>
</feature>
<evidence type="ECO:0000313" key="14">
    <source>
        <dbReference type="EMBL" id="ROP99872.1"/>
    </source>
</evidence>
<dbReference type="PANTHER" id="PTHR30081">
    <property type="entry name" value="PROTEIN-EXPORT MEMBRANE PROTEIN SEC"/>
    <property type="match status" value="1"/>
</dbReference>
<dbReference type="EMBL" id="RJKX01000013">
    <property type="protein sequence ID" value="ROP99872.1"/>
    <property type="molecule type" value="Genomic_DNA"/>
</dbReference>
<protein>
    <recommendedName>
        <fullName evidence="10">Protein translocase subunit SecD</fullName>
    </recommendedName>
</protein>
<dbReference type="InterPro" id="IPR001036">
    <property type="entry name" value="Acrflvin-R"/>
</dbReference>
<keyword evidence="6 10" id="KW-0653">Protein transport</keyword>
<feature type="transmembrane region" description="Helical" evidence="10">
    <location>
        <begin position="361"/>
        <end position="381"/>
    </location>
</feature>
<dbReference type="GO" id="GO:0015450">
    <property type="term" value="F:protein-transporting ATPase activity"/>
    <property type="evidence" value="ECO:0007669"/>
    <property type="project" value="InterPro"/>
</dbReference>
<dbReference type="GO" id="GO:0005886">
    <property type="term" value="C:plasma membrane"/>
    <property type="evidence" value="ECO:0007669"/>
    <property type="project" value="UniProtKB-SubCell"/>
</dbReference>
<evidence type="ECO:0000256" key="8">
    <source>
        <dbReference type="ARBA" id="ARBA00023010"/>
    </source>
</evidence>